<gene>
    <name evidence="2" type="ORF">PHPALM_5892</name>
</gene>
<sequence>MIYQSTSSKSIFSSSRPGNEKIRSPITHDKTQQQPNVTDVITDADVHKINMIPNPFELFEGTFSNGLRCHQRRPLSTRSTGLYGLHKAHDQRMRLSALDEPAHTAAPAASTQTPPLPTRYPGVGADFKEWGSENTAGWTAVSNTPEYVMNSMLMLYMTTIPSAKVIDLMAEEKDPNRSFHDHYK</sequence>
<organism evidence="2 3">
    <name type="scientific">Phytophthora palmivora</name>
    <dbReference type="NCBI Taxonomy" id="4796"/>
    <lineage>
        <taxon>Eukaryota</taxon>
        <taxon>Sar</taxon>
        <taxon>Stramenopiles</taxon>
        <taxon>Oomycota</taxon>
        <taxon>Peronosporomycetes</taxon>
        <taxon>Peronosporales</taxon>
        <taxon>Peronosporaceae</taxon>
        <taxon>Phytophthora</taxon>
    </lineage>
</organism>
<evidence type="ECO:0000256" key="1">
    <source>
        <dbReference type="SAM" id="MobiDB-lite"/>
    </source>
</evidence>
<comment type="caution">
    <text evidence="2">The sequence shown here is derived from an EMBL/GenBank/DDBJ whole genome shotgun (WGS) entry which is preliminary data.</text>
</comment>
<feature type="region of interest" description="Disordered" evidence="1">
    <location>
        <begin position="1"/>
        <end position="35"/>
    </location>
</feature>
<feature type="compositionally biased region" description="Basic and acidic residues" evidence="1">
    <location>
        <begin position="18"/>
        <end position="31"/>
    </location>
</feature>
<name>A0A2P4YG90_9STRA</name>
<reference evidence="2 3" key="1">
    <citation type="journal article" date="2017" name="Genome Biol. Evol.">
        <title>Phytophthora megakarya and P. palmivora, closely related causal agents of cacao black pod rot, underwent increases in genome sizes and gene numbers by different mechanisms.</title>
        <authorList>
            <person name="Ali S.S."/>
            <person name="Shao J."/>
            <person name="Lary D.J."/>
            <person name="Kronmiller B."/>
            <person name="Shen D."/>
            <person name="Strem M.D."/>
            <person name="Amoako-Attah I."/>
            <person name="Akrofi A.Y."/>
            <person name="Begoude B.A."/>
            <person name="Ten Hoopen G.M."/>
            <person name="Coulibaly K."/>
            <person name="Kebe B.I."/>
            <person name="Melnick R.L."/>
            <person name="Guiltinan M.J."/>
            <person name="Tyler B.M."/>
            <person name="Meinhardt L.W."/>
            <person name="Bailey B.A."/>
        </authorList>
    </citation>
    <scope>NUCLEOTIDE SEQUENCE [LARGE SCALE GENOMIC DNA]</scope>
    <source>
        <strain evidence="3">sbr112.9</strain>
    </source>
</reference>
<proteinExistence type="predicted"/>
<evidence type="ECO:0000313" key="3">
    <source>
        <dbReference type="Proteomes" id="UP000237271"/>
    </source>
</evidence>
<dbReference type="Proteomes" id="UP000237271">
    <property type="component" value="Unassembled WGS sequence"/>
</dbReference>
<evidence type="ECO:0000313" key="2">
    <source>
        <dbReference type="EMBL" id="POM76830.1"/>
    </source>
</evidence>
<protein>
    <submittedName>
        <fullName evidence="2">Uncharacterized protein</fullName>
    </submittedName>
</protein>
<dbReference type="AlphaFoldDB" id="A0A2P4YG90"/>
<accession>A0A2P4YG90</accession>
<feature type="compositionally biased region" description="Low complexity" evidence="1">
    <location>
        <begin position="1"/>
        <end position="15"/>
    </location>
</feature>
<keyword evidence="3" id="KW-1185">Reference proteome</keyword>
<dbReference type="EMBL" id="NCKW01003389">
    <property type="protein sequence ID" value="POM76830.1"/>
    <property type="molecule type" value="Genomic_DNA"/>
</dbReference>